<evidence type="ECO:0000313" key="3">
    <source>
        <dbReference type="EMBL" id="CAH0109448.1"/>
    </source>
</evidence>
<dbReference type="PROSITE" id="PS50191">
    <property type="entry name" value="CRAL_TRIO"/>
    <property type="match status" value="1"/>
</dbReference>
<dbReference type="Gene3D" id="3.40.525.10">
    <property type="entry name" value="CRAL-TRIO lipid binding domain"/>
    <property type="match status" value="1"/>
</dbReference>
<dbReference type="SUPFAM" id="SSF46938">
    <property type="entry name" value="CRAL/TRIO N-terminal domain"/>
    <property type="match status" value="1"/>
</dbReference>
<dbReference type="CDD" id="cd00170">
    <property type="entry name" value="SEC14"/>
    <property type="match status" value="1"/>
</dbReference>
<feature type="domain" description="CRAL-TRIO" evidence="1">
    <location>
        <begin position="76"/>
        <end position="254"/>
    </location>
</feature>
<accession>A0A8J2RTY3</accession>
<dbReference type="InterPro" id="IPR009038">
    <property type="entry name" value="GOLD_dom"/>
</dbReference>
<name>A0A8J2RTY3_9CRUS</name>
<dbReference type="Gene3D" id="2.60.120.680">
    <property type="entry name" value="GOLD domain"/>
    <property type="match status" value="1"/>
</dbReference>
<dbReference type="PANTHER" id="PTHR23324">
    <property type="entry name" value="SEC14 RELATED PROTEIN"/>
    <property type="match status" value="1"/>
</dbReference>
<evidence type="ECO:0008006" key="5">
    <source>
        <dbReference type="Google" id="ProtNLM"/>
    </source>
</evidence>
<dbReference type="InterPro" id="IPR036273">
    <property type="entry name" value="CRAL/TRIO_N_dom_sf"/>
</dbReference>
<dbReference type="SMART" id="SM00516">
    <property type="entry name" value="SEC14"/>
    <property type="match status" value="1"/>
</dbReference>
<reference evidence="3" key="1">
    <citation type="submission" date="2021-11" db="EMBL/GenBank/DDBJ databases">
        <authorList>
            <person name="Schell T."/>
        </authorList>
    </citation>
    <scope>NUCLEOTIDE SEQUENCE</scope>
    <source>
        <strain evidence="3">M5</strain>
    </source>
</reference>
<evidence type="ECO:0000313" key="4">
    <source>
        <dbReference type="Proteomes" id="UP000789390"/>
    </source>
</evidence>
<comment type="caution">
    <text evidence="3">The sequence shown here is derived from an EMBL/GenBank/DDBJ whole genome shotgun (WGS) entry which is preliminary data.</text>
</comment>
<dbReference type="AlphaFoldDB" id="A0A8J2RTY3"/>
<dbReference type="Proteomes" id="UP000789390">
    <property type="component" value="Unassembled WGS sequence"/>
</dbReference>
<organism evidence="3 4">
    <name type="scientific">Daphnia galeata</name>
    <dbReference type="NCBI Taxonomy" id="27404"/>
    <lineage>
        <taxon>Eukaryota</taxon>
        <taxon>Metazoa</taxon>
        <taxon>Ecdysozoa</taxon>
        <taxon>Arthropoda</taxon>
        <taxon>Crustacea</taxon>
        <taxon>Branchiopoda</taxon>
        <taxon>Diplostraca</taxon>
        <taxon>Cladocera</taxon>
        <taxon>Anomopoda</taxon>
        <taxon>Daphniidae</taxon>
        <taxon>Daphnia</taxon>
    </lineage>
</organism>
<dbReference type="InterPro" id="IPR011074">
    <property type="entry name" value="CRAL/TRIO_N_dom"/>
</dbReference>
<protein>
    <recommendedName>
        <fullName evidence="5">Cral/trio domain-containing protein</fullName>
    </recommendedName>
</protein>
<sequence length="400" mass="46102">MEVTLDKLDEPSKRTLTEFKERIQDCMTKLFDTRDEYLLKWLIARNYNLNDAEKMLRASLAWREANGIDEVSNWTPPEVLPKYFSFGKVGYDKFHCPVYVCAQGNMDLRGILQSVTKKDYMRYQAYMTEKVNKEMREESISTGNNKSCQMTFIADMENLSMRQMTFRPVMETGLEQTKIYELNYPENLRRIFVINAPKFFTFIFNAMKPFMHQATIDKMKIFGSDKEEWAAALLEDIEADNLPLHYGGTMVDPDGDPKCPSKLNMGAEVPYSYYLSNSTPVAKDYMETMNLIAGASGFKKLKYKIDVTNSILRWEFMTEGGDIGFRVYYKSAEEGTVDLVAFSRIESHLVTEEGEFICTKPGKYVVMFDNTFSLLRPKKLRYYIVVDPPVPGSPTAAYVG</sequence>
<dbReference type="PROSITE" id="PS50866">
    <property type="entry name" value="GOLD"/>
    <property type="match status" value="1"/>
</dbReference>
<dbReference type="PANTHER" id="PTHR23324:SF83">
    <property type="entry name" value="SEC14-LIKE PROTEIN 2"/>
    <property type="match status" value="1"/>
</dbReference>
<gene>
    <name evidence="3" type="ORF">DGAL_LOCUS12926</name>
</gene>
<feature type="domain" description="GOLD" evidence="2">
    <location>
        <begin position="282"/>
        <end position="386"/>
    </location>
</feature>
<evidence type="ECO:0000259" key="2">
    <source>
        <dbReference type="PROSITE" id="PS50866"/>
    </source>
</evidence>
<dbReference type="InterPro" id="IPR051064">
    <property type="entry name" value="SEC14/CRAL-TRIO_domain"/>
</dbReference>
<dbReference type="OrthoDB" id="6335366at2759"/>
<proteinExistence type="predicted"/>
<dbReference type="SUPFAM" id="SSF52087">
    <property type="entry name" value="CRAL/TRIO domain"/>
    <property type="match status" value="1"/>
</dbReference>
<dbReference type="InterPro" id="IPR036865">
    <property type="entry name" value="CRAL-TRIO_dom_sf"/>
</dbReference>
<dbReference type="SUPFAM" id="SSF101576">
    <property type="entry name" value="Supernatant protein factor (SPF), C-terminal domain"/>
    <property type="match status" value="1"/>
</dbReference>
<dbReference type="InterPro" id="IPR036598">
    <property type="entry name" value="GOLD_dom_sf"/>
</dbReference>
<dbReference type="Pfam" id="PF00650">
    <property type="entry name" value="CRAL_TRIO"/>
    <property type="match status" value="1"/>
</dbReference>
<dbReference type="GO" id="GO:0005737">
    <property type="term" value="C:cytoplasm"/>
    <property type="evidence" value="ECO:0007669"/>
    <property type="project" value="TreeGrafter"/>
</dbReference>
<dbReference type="SMART" id="SM01100">
    <property type="entry name" value="CRAL_TRIO_N"/>
    <property type="match status" value="1"/>
</dbReference>
<evidence type="ECO:0000259" key="1">
    <source>
        <dbReference type="PROSITE" id="PS50191"/>
    </source>
</evidence>
<keyword evidence="4" id="KW-1185">Reference proteome</keyword>
<dbReference type="EMBL" id="CAKKLH010000292">
    <property type="protein sequence ID" value="CAH0109448.1"/>
    <property type="molecule type" value="Genomic_DNA"/>
</dbReference>
<dbReference type="InterPro" id="IPR001251">
    <property type="entry name" value="CRAL-TRIO_dom"/>
</dbReference>